<protein>
    <submittedName>
        <fullName evidence="1">Uncharacterized protein</fullName>
    </submittedName>
</protein>
<gene>
    <name evidence="1" type="ORF">A2024_10525</name>
</gene>
<dbReference type="AlphaFoldDB" id="A0A1F5RHP1"/>
<accession>A0A1F5RHP1</accession>
<sequence length="66" mass="7326">MNITLSGRAKSMHKCGSVFNHKVHKDHKGFYFKKGTVIARSQPAVIVIPDLSLPCGFPLRHGESLH</sequence>
<organism evidence="1 2">
    <name type="scientific">Candidatus Edwardsbacteria bacterium GWF2_54_11</name>
    <dbReference type="NCBI Taxonomy" id="1817851"/>
    <lineage>
        <taxon>Bacteria</taxon>
        <taxon>Candidatus Edwardsiibacteriota</taxon>
    </lineage>
</organism>
<reference evidence="1 2" key="1">
    <citation type="journal article" date="2016" name="Nat. Commun.">
        <title>Thousands of microbial genomes shed light on interconnected biogeochemical processes in an aquifer system.</title>
        <authorList>
            <person name="Anantharaman K."/>
            <person name="Brown C.T."/>
            <person name="Hug L.A."/>
            <person name="Sharon I."/>
            <person name="Castelle C.J."/>
            <person name="Probst A.J."/>
            <person name="Thomas B.C."/>
            <person name="Singh A."/>
            <person name="Wilkins M.J."/>
            <person name="Karaoz U."/>
            <person name="Brodie E.L."/>
            <person name="Williams K.H."/>
            <person name="Hubbard S.S."/>
            <person name="Banfield J.F."/>
        </authorList>
    </citation>
    <scope>NUCLEOTIDE SEQUENCE [LARGE SCALE GENOMIC DNA]</scope>
</reference>
<comment type="caution">
    <text evidence="1">The sequence shown here is derived from an EMBL/GenBank/DDBJ whole genome shotgun (WGS) entry which is preliminary data.</text>
</comment>
<name>A0A1F5RHP1_9BACT</name>
<dbReference type="Proteomes" id="UP000177230">
    <property type="component" value="Unassembled WGS sequence"/>
</dbReference>
<evidence type="ECO:0000313" key="1">
    <source>
        <dbReference type="EMBL" id="OGF13872.1"/>
    </source>
</evidence>
<proteinExistence type="predicted"/>
<evidence type="ECO:0000313" key="2">
    <source>
        <dbReference type="Proteomes" id="UP000177230"/>
    </source>
</evidence>
<dbReference type="EMBL" id="MFFM01000011">
    <property type="protein sequence ID" value="OGF13872.1"/>
    <property type="molecule type" value="Genomic_DNA"/>
</dbReference>